<feature type="domain" description="ABC3 transporter permease C-terminal" evidence="8">
    <location>
        <begin position="281"/>
        <end position="394"/>
    </location>
</feature>
<organism evidence="10">
    <name type="scientific">Jonesiaceae bacterium BS-20</name>
    <dbReference type="NCBI Taxonomy" id="3120821"/>
    <lineage>
        <taxon>Bacteria</taxon>
        <taxon>Bacillati</taxon>
        <taxon>Actinomycetota</taxon>
        <taxon>Actinomycetes</taxon>
        <taxon>Micrococcales</taxon>
        <taxon>Jonesiaceae</taxon>
    </lineage>
</organism>
<keyword evidence="2" id="KW-1003">Cell membrane</keyword>
<dbReference type="AlphaFoldDB" id="A0AAU7DYV9"/>
<dbReference type="GO" id="GO:0005886">
    <property type="term" value="C:plasma membrane"/>
    <property type="evidence" value="ECO:0007669"/>
    <property type="project" value="UniProtKB-SubCell"/>
</dbReference>
<feature type="transmembrane region" description="Helical" evidence="7">
    <location>
        <begin position="27"/>
        <end position="47"/>
    </location>
</feature>
<evidence type="ECO:0000256" key="1">
    <source>
        <dbReference type="ARBA" id="ARBA00004651"/>
    </source>
</evidence>
<feature type="domain" description="MacB-like periplasmic core" evidence="9">
    <location>
        <begin position="28"/>
        <end position="242"/>
    </location>
</feature>
<feature type="transmembrane region" description="Helical" evidence="7">
    <location>
        <begin position="325"/>
        <end position="352"/>
    </location>
</feature>
<sequence>MQNLRLNGLRHGFADVFIDLHSRRARAVMLMLAVALATGALVASLGISQVAARQVAADLAASTLNTVTVTPAQETSSSHVAGAMVFPGDAVQRAHGLGPVQYAGLLNDVSLSVNVPVTRPPHYPEAVQGATVAGLTAQYPAVLGSSVPEETAWLLDTNLPVVFVGEDLAETLGISQGNDWTGINLYIDRVPYSVVGLVSSSKGNFSSSALIPYQRGLELTGGDGNSHMKILTEPGAGNQVAQTIRMSLMPQSPEQLVVSQVQNFEGMRAGVSTQLDKLAAFIGGFLLLLTVLLIANAMTVSVMSRTGEIGVRRALGASQWSVASLFLIEGFIIGACGGLAGSAIASTTIALISVASSWSIAYPLWFIFLGPTVGITAGLISSAYPAYRAGSIQPALAVRSD</sequence>
<proteinExistence type="inferred from homology"/>
<dbReference type="EMBL" id="CP146203">
    <property type="protein sequence ID" value="XBH22467.1"/>
    <property type="molecule type" value="Genomic_DNA"/>
</dbReference>
<dbReference type="Pfam" id="PF12704">
    <property type="entry name" value="MacB_PCD"/>
    <property type="match status" value="1"/>
</dbReference>
<keyword evidence="3 7" id="KW-0812">Transmembrane</keyword>
<comment type="subcellular location">
    <subcellularLocation>
        <location evidence="1">Cell membrane</location>
        <topology evidence="1">Multi-pass membrane protein</topology>
    </subcellularLocation>
</comment>
<evidence type="ECO:0000256" key="6">
    <source>
        <dbReference type="ARBA" id="ARBA00038076"/>
    </source>
</evidence>
<dbReference type="InterPro" id="IPR025857">
    <property type="entry name" value="MacB_PCD"/>
</dbReference>
<dbReference type="PANTHER" id="PTHR30572">
    <property type="entry name" value="MEMBRANE COMPONENT OF TRANSPORTER-RELATED"/>
    <property type="match status" value="1"/>
</dbReference>
<evidence type="ECO:0000259" key="8">
    <source>
        <dbReference type="Pfam" id="PF02687"/>
    </source>
</evidence>
<keyword evidence="4 7" id="KW-1133">Transmembrane helix</keyword>
<dbReference type="Pfam" id="PF02687">
    <property type="entry name" value="FtsX"/>
    <property type="match status" value="1"/>
</dbReference>
<reference evidence="10" key="1">
    <citation type="submission" date="2024-02" db="EMBL/GenBank/DDBJ databases">
        <title>Tomenella chthoni gen. nov. sp. nov., a member of the family Jonesiaceae isolated from bat guano.</title>
        <authorList>
            <person name="Miller S.L."/>
            <person name="King J."/>
            <person name="Sankaranarayanan K."/>
            <person name="Lawson P.A."/>
        </authorList>
    </citation>
    <scope>NUCLEOTIDE SEQUENCE</scope>
    <source>
        <strain evidence="10">BS-20</strain>
    </source>
</reference>
<dbReference type="PANTHER" id="PTHR30572:SF4">
    <property type="entry name" value="ABC TRANSPORTER PERMEASE YTRF"/>
    <property type="match status" value="1"/>
</dbReference>
<accession>A0AAU7DYV9</accession>
<feature type="transmembrane region" description="Helical" evidence="7">
    <location>
        <begin position="278"/>
        <end position="304"/>
    </location>
</feature>
<name>A0AAU7DYV9_9MICO</name>
<feature type="transmembrane region" description="Helical" evidence="7">
    <location>
        <begin position="364"/>
        <end position="387"/>
    </location>
</feature>
<keyword evidence="5 7" id="KW-0472">Membrane</keyword>
<evidence type="ECO:0000256" key="2">
    <source>
        <dbReference type="ARBA" id="ARBA00022475"/>
    </source>
</evidence>
<protein>
    <submittedName>
        <fullName evidence="10">ABC transporter permease</fullName>
    </submittedName>
</protein>
<evidence type="ECO:0000256" key="3">
    <source>
        <dbReference type="ARBA" id="ARBA00022692"/>
    </source>
</evidence>
<evidence type="ECO:0000259" key="9">
    <source>
        <dbReference type="Pfam" id="PF12704"/>
    </source>
</evidence>
<gene>
    <name evidence="10" type="ORF">V5R04_04380</name>
</gene>
<evidence type="ECO:0000256" key="4">
    <source>
        <dbReference type="ARBA" id="ARBA00022989"/>
    </source>
</evidence>
<evidence type="ECO:0000256" key="5">
    <source>
        <dbReference type="ARBA" id="ARBA00023136"/>
    </source>
</evidence>
<dbReference type="InterPro" id="IPR003838">
    <property type="entry name" value="ABC3_permease_C"/>
</dbReference>
<dbReference type="InterPro" id="IPR050250">
    <property type="entry name" value="Macrolide_Exporter_MacB"/>
</dbReference>
<evidence type="ECO:0000256" key="7">
    <source>
        <dbReference type="SAM" id="Phobius"/>
    </source>
</evidence>
<comment type="similarity">
    <text evidence="6">Belongs to the ABC-4 integral membrane protein family.</text>
</comment>
<dbReference type="GO" id="GO:0022857">
    <property type="term" value="F:transmembrane transporter activity"/>
    <property type="evidence" value="ECO:0007669"/>
    <property type="project" value="TreeGrafter"/>
</dbReference>
<evidence type="ECO:0000313" key="10">
    <source>
        <dbReference type="EMBL" id="XBH22467.1"/>
    </source>
</evidence>